<dbReference type="Gene3D" id="3.30.420.10">
    <property type="entry name" value="Ribonuclease H-like superfamily/Ribonuclease H"/>
    <property type="match status" value="1"/>
</dbReference>
<dbReference type="GO" id="GO:0003676">
    <property type="term" value="F:nucleic acid binding"/>
    <property type="evidence" value="ECO:0007669"/>
    <property type="project" value="InterPro"/>
</dbReference>
<dbReference type="Pfam" id="PF13456">
    <property type="entry name" value="RVT_3"/>
    <property type="match status" value="1"/>
</dbReference>
<reference evidence="2 3" key="1">
    <citation type="submission" date="2019-09" db="EMBL/GenBank/DDBJ databases">
        <authorList>
            <person name="Ou C."/>
        </authorList>
    </citation>
    <scope>NUCLEOTIDE SEQUENCE [LARGE SCALE GENOMIC DNA]</scope>
    <source>
        <strain evidence="2">S2</strain>
        <tissue evidence="2">Leaf</tissue>
    </source>
</reference>
<accession>A0A5N5FAZ7</accession>
<evidence type="ECO:0000259" key="1">
    <source>
        <dbReference type="Pfam" id="PF13456"/>
    </source>
</evidence>
<dbReference type="EMBL" id="SMOL01000781">
    <property type="protein sequence ID" value="KAB2595694.1"/>
    <property type="molecule type" value="Genomic_DNA"/>
</dbReference>
<dbReference type="GO" id="GO:0004523">
    <property type="term" value="F:RNA-DNA hybrid ribonuclease activity"/>
    <property type="evidence" value="ECO:0007669"/>
    <property type="project" value="InterPro"/>
</dbReference>
<name>A0A5N5FAZ7_9ROSA</name>
<dbReference type="InterPro" id="IPR044730">
    <property type="entry name" value="RNase_H-like_dom_plant"/>
</dbReference>
<dbReference type="OrthoDB" id="1001083at2759"/>
<dbReference type="InterPro" id="IPR002156">
    <property type="entry name" value="RNaseH_domain"/>
</dbReference>
<evidence type="ECO:0000313" key="3">
    <source>
        <dbReference type="Proteomes" id="UP000327157"/>
    </source>
</evidence>
<organism evidence="2 3">
    <name type="scientific">Pyrus ussuriensis x Pyrus communis</name>
    <dbReference type="NCBI Taxonomy" id="2448454"/>
    <lineage>
        <taxon>Eukaryota</taxon>
        <taxon>Viridiplantae</taxon>
        <taxon>Streptophyta</taxon>
        <taxon>Embryophyta</taxon>
        <taxon>Tracheophyta</taxon>
        <taxon>Spermatophyta</taxon>
        <taxon>Magnoliopsida</taxon>
        <taxon>eudicotyledons</taxon>
        <taxon>Gunneridae</taxon>
        <taxon>Pentapetalae</taxon>
        <taxon>rosids</taxon>
        <taxon>fabids</taxon>
        <taxon>Rosales</taxon>
        <taxon>Rosaceae</taxon>
        <taxon>Amygdaloideae</taxon>
        <taxon>Maleae</taxon>
        <taxon>Pyrus</taxon>
    </lineage>
</organism>
<dbReference type="InterPro" id="IPR052929">
    <property type="entry name" value="RNase_H-like_EbsB-rel"/>
</dbReference>
<reference evidence="3" key="2">
    <citation type="submission" date="2019-10" db="EMBL/GenBank/DDBJ databases">
        <title>A de novo genome assembly of a pear dwarfing rootstock.</title>
        <authorList>
            <person name="Wang F."/>
            <person name="Wang J."/>
            <person name="Li S."/>
            <person name="Zhang Y."/>
            <person name="Fang M."/>
            <person name="Ma L."/>
            <person name="Zhao Y."/>
            <person name="Jiang S."/>
        </authorList>
    </citation>
    <scope>NUCLEOTIDE SEQUENCE [LARGE SCALE GENOMIC DNA]</scope>
</reference>
<evidence type="ECO:0000313" key="2">
    <source>
        <dbReference type="EMBL" id="KAB2595694.1"/>
    </source>
</evidence>
<gene>
    <name evidence="2" type="ORF">D8674_031144</name>
</gene>
<dbReference type="CDD" id="cd06222">
    <property type="entry name" value="RNase_H_like"/>
    <property type="match status" value="1"/>
</dbReference>
<proteinExistence type="predicted"/>
<dbReference type="Proteomes" id="UP000327157">
    <property type="component" value="Chromosome 7"/>
</dbReference>
<dbReference type="InterPro" id="IPR036397">
    <property type="entry name" value="RNaseH_sf"/>
</dbReference>
<protein>
    <recommendedName>
        <fullName evidence="1">RNase H type-1 domain-containing protein</fullName>
    </recommendedName>
</protein>
<dbReference type="PANTHER" id="PTHR47074:SF11">
    <property type="entry name" value="REVERSE TRANSCRIPTASE-LIKE PROTEIN"/>
    <property type="match status" value="1"/>
</dbReference>
<sequence>MDTMMLIDLGFTDLKFIFRGTCNNSLVQERLDRGLVNGAWQARWPCTTVTHGTARASSVRSRGAKKLLKEPGTWMLRISANGPRLTHLLFADDTLVFLKVTLDNCRNLLSLLKAYCKASGQQERVLAKVLGWKQQFLSLAGKEVLIKAVALVVPTYPMNVFRLPDRLFREIDAALAKLWTCFLRQSGGGRESWVWSSLLEGRDLIISGSRWQVLNKNSINLWEDNMVPGILNGRLITRDEGEIDRTRVVASIIDTERRTWNEDEIGDLFFEAAGAAISRIHIGDSSPDCLIWPAFKTDAYSVKSGVAFSYWFIWKAICDAVFNGRSPSPSHIIFNLSSDWEAFADANSKIYGFAHSLRNNHLCKVLWSPPPPSVLKINVDASWKHGASLAWVGLVIRDSSCSCLEVRRMEVLASSAAMAESFAVLEECLLAKSLNFPRVVIKSDSKLVTSCL</sequence>
<dbReference type="PANTHER" id="PTHR47074">
    <property type="entry name" value="BNAC02G40300D PROTEIN"/>
    <property type="match status" value="1"/>
</dbReference>
<feature type="domain" description="RNase H type-1" evidence="1">
    <location>
        <begin position="378"/>
        <end position="450"/>
    </location>
</feature>
<keyword evidence="3" id="KW-1185">Reference proteome</keyword>
<comment type="caution">
    <text evidence="2">The sequence shown here is derived from an EMBL/GenBank/DDBJ whole genome shotgun (WGS) entry which is preliminary data.</text>
</comment>
<reference evidence="2 3" key="3">
    <citation type="submission" date="2019-11" db="EMBL/GenBank/DDBJ databases">
        <title>A de novo genome assembly of a pear dwarfing rootstock.</title>
        <authorList>
            <person name="Wang F."/>
            <person name="Wang J."/>
            <person name="Li S."/>
            <person name="Zhang Y."/>
            <person name="Fang M."/>
            <person name="Ma L."/>
            <person name="Zhao Y."/>
            <person name="Jiang S."/>
        </authorList>
    </citation>
    <scope>NUCLEOTIDE SEQUENCE [LARGE SCALE GENOMIC DNA]</scope>
    <source>
        <strain evidence="2">S2</strain>
        <tissue evidence="2">Leaf</tissue>
    </source>
</reference>
<dbReference type="AlphaFoldDB" id="A0A5N5FAZ7"/>